<evidence type="ECO:0000313" key="2">
    <source>
        <dbReference type="EMBL" id="PWK90964.1"/>
    </source>
</evidence>
<dbReference type="InterPro" id="IPR029016">
    <property type="entry name" value="GAF-like_dom_sf"/>
</dbReference>
<organism evidence="2 4">
    <name type="scientific">Lentzea atacamensis</name>
    <dbReference type="NCBI Taxonomy" id="531938"/>
    <lineage>
        <taxon>Bacteria</taxon>
        <taxon>Bacillati</taxon>
        <taxon>Actinomycetota</taxon>
        <taxon>Actinomycetes</taxon>
        <taxon>Pseudonocardiales</taxon>
        <taxon>Pseudonocardiaceae</taxon>
        <taxon>Lentzea</taxon>
    </lineage>
</organism>
<dbReference type="SUPFAM" id="SSF55781">
    <property type="entry name" value="GAF domain-like"/>
    <property type="match status" value="1"/>
</dbReference>
<protein>
    <submittedName>
        <fullName evidence="2">GAF domain-containing protein</fullName>
    </submittedName>
</protein>
<evidence type="ECO:0000259" key="1">
    <source>
        <dbReference type="SMART" id="SM00065"/>
    </source>
</evidence>
<evidence type="ECO:0000313" key="4">
    <source>
        <dbReference type="Proteomes" id="UP000246005"/>
    </source>
</evidence>
<dbReference type="AlphaFoldDB" id="A0A316IEU8"/>
<gene>
    <name evidence="3" type="ORF">C8D87_112264</name>
    <name evidence="2" type="ORF">C8D88_101992</name>
</gene>
<accession>A0A316IEU8</accession>
<proteinExistence type="predicted"/>
<dbReference type="Pfam" id="PF13185">
    <property type="entry name" value="GAF_2"/>
    <property type="match status" value="1"/>
</dbReference>
<evidence type="ECO:0000313" key="5">
    <source>
        <dbReference type="Proteomes" id="UP000248714"/>
    </source>
</evidence>
<dbReference type="Proteomes" id="UP000248714">
    <property type="component" value="Unassembled WGS sequence"/>
</dbReference>
<sequence>MAEAMDRLAEAATLEEVHRIVRTAARSSLAAHGATLVLLDGDLCYYADEDSMSPLWKGQRFPVTTCISGWAMMNRQTVAIRDIRFDPRIPQEAYRPTFVRSLLMAPILRPEPIGAIGCYWAVPHTATPAETEALESLALAAGVALERFPEGLPARGFFS</sequence>
<evidence type="ECO:0000313" key="3">
    <source>
        <dbReference type="EMBL" id="RAS60365.1"/>
    </source>
</evidence>
<dbReference type="OrthoDB" id="23692at2"/>
<dbReference type="SMART" id="SM00065">
    <property type="entry name" value="GAF"/>
    <property type="match status" value="1"/>
</dbReference>
<name>A0A316IEU8_9PSEU</name>
<dbReference type="RefSeq" id="WP_109630896.1">
    <property type="nucleotide sequence ID" value="NZ_QGHB01000001.1"/>
</dbReference>
<feature type="domain" description="GAF" evidence="1">
    <location>
        <begin position="13"/>
        <end position="157"/>
    </location>
</feature>
<comment type="caution">
    <text evidence="2">The sequence shown here is derived from an EMBL/GenBank/DDBJ whole genome shotgun (WGS) entry which is preliminary data.</text>
</comment>
<dbReference type="InterPro" id="IPR003018">
    <property type="entry name" value="GAF"/>
</dbReference>
<dbReference type="EMBL" id="QLTT01000012">
    <property type="protein sequence ID" value="RAS60365.1"/>
    <property type="molecule type" value="Genomic_DNA"/>
</dbReference>
<reference evidence="2 4" key="1">
    <citation type="submission" date="2018-05" db="EMBL/GenBank/DDBJ databases">
        <title>Genomic Encyclopedia of Type Strains, Phase IV (KMG-IV): sequencing the most valuable type-strain genomes for metagenomic binning, comparative biology and taxonomic classification.</title>
        <authorList>
            <person name="Goeker M."/>
        </authorList>
    </citation>
    <scope>NUCLEOTIDE SEQUENCE [LARGE SCALE GENOMIC DNA]</scope>
    <source>
        <strain evidence="3 5">DSM 45479</strain>
        <strain evidence="2 4">DSM 45480</strain>
    </source>
</reference>
<dbReference type="Gene3D" id="3.30.450.40">
    <property type="match status" value="1"/>
</dbReference>
<dbReference type="EMBL" id="QGHB01000001">
    <property type="protein sequence ID" value="PWK90964.1"/>
    <property type="molecule type" value="Genomic_DNA"/>
</dbReference>
<dbReference type="Proteomes" id="UP000246005">
    <property type="component" value="Unassembled WGS sequence"/>
</dbReference>
<keyword evidence="5" id="KW-1185">Reference proteome</keyword>